<dbReference type="AlphaFoldDB" id="A0A532UYN8"/>
<dbReference type="CDD" id="cd01131">
    <property type="entry name" value="PilT"/>
    <property type="match status" value="1"/>
</dbReference>
<dbReference type="GO" id="GO:0005524">
    <property type="term" value="F:ATP binding"/>
    <property type="evidence" value="ECO:0007669"/>
    <property type="project" value="InterPro"/>
</dbReference>
<feature type="domain" description="Bacterial type II secretion system protein E" evidence="2">
    <location>
        <begin position="223"/>
        <end position="237"/>
    </location>
</feature>
<dbReference type="SUPFAM" id="SSF52540">
    <property type="entry name" value="P-loop containing nucleoside triphosphate hydrolases"/>
    <property type="match status" value="1"/>
</dbReference>
<dbReference type="Gene3D" id="3.30.450.90">
    <property type="match status" value="1"/>
</dbReference>
<evidence type="ECO:0000313" key="3">
    <source>
        <dbReference type="EMBL" id="TKJ39867.1"/>
    </source>
</evidence>
<sequence>MEAIADGLTKLGNPEREQLKQLFENFLLRMVEEEASDIDLGGQGSLGQIWLRIYNNKRPVFDLEAYSLDQINILNLNILTPQQQKFLFDKRNLDFSYAVSYKSESARFRGDMYFDLDHLALNMRRINNSILPFKNLGFHPHVAKALSLKHEKQGLILVTGITGSGKSATLDSIIDANNNTVDAHIVIISSPVECVHISNRCIIRHREVGRDVMSFKDGAIQALRQDPDIIMIGEMRDSDTIMTALEITDSGHKVFSTLHTGSAVESIDRIVGEMPTSEQERVRIRLADVLKVVISQKLVPTIDGRRILAKEILIVNSSVKAAIKNDNAGEIYQMISENGKEGMNTMEQDLRRLVVEKRISLEEAIDHANNKNRMRELLEYAD</sequence>
<evidence type="ECO:0000259" key="2">
    <source>
        <dbReference type="PROSITE" id="PS00662"/>
    </source>
</evidence>
<organism evidence="3 4">
    <name type="scientific">candidate division LCP-89 bacterium B3_LCP</name>
    <dbReference type="NCBI Taxonomy" id="2012998"/>
    <lineage>
        <taxon>Bacteria</taxon>
        <taxon>Pseudomonadati</taxon>
        <taxon>Bacteria division LCP-89</taxon>
    </lineage>
</organism>
<dbReference type="Pfam" id="PF00437">
    <property type="entry name" value="T2SSE"/>
    <property type="match status" value="1"/>
</dbReference>
<dbReference type="InterPro" id="IPR050921">
    <property type="entry name" value="T4SS_GSP_E_ATPase"/>
</dbReference>
<dbReference type="Gene3D" id="3.40.50.300">
    <property type="entry name" value="P-loop containing nucleotide triphosphate hydrolases"/>
    <property type="match status" value="1"/>
</dbReference>
<dbReference type="PANTHER" id="PTHR30486:SF6">
    <property type="entry name" value="TYPE IV PILUS RETRACTATION ATPASE PILT"/>
    <property type="match status" value="1"/>
</dbReference>
<dbReference type="Proteomes" id="UP000319619">
    <property type="component" value="Unassembled WGS sequence"/>
</dbReference>
<reference evidence="3 4" key="1">
    <citation type="submission" date="2017-06" db="EMBL/GenBank/DDBJ databases">
        <title>Novel microbial phyla capable of carbon fixation and sulfur reduction in deep-sea sediments.</title>
        <authorList>
            <person name="Huang J."/>
            <person name="Baker B."/>
            <person name="Wang Y."/>
        </authorList>
    </citation>
    <scope>NUCLEOTIDE SEQUENCE [LARGE SCALE GENOMIC DNA]</scope>
    <source>
        <strain evidence="3">B3_LCP</strain>
    </source>
</reference>
<dbReference type="EMBL" id="NJBN01000007">
    <property type="protein sequence ID" value="TKJ39867.1"/>
    <property type="molecule type" value="Genomic_DNA"/>
</dbReference>
<accession>A0A532UYN8</accession>
<evidence type="ECO:0000313" key="4">
    <source>
        <dbReference type="Proteomes" id="UP000319619"/>
    </source>
</evidence>
<comment type="caution">
    <text evidence="3">The sequence shown here is derived from an EMBL/GenBank/DDBJ whole genome shotgun (WGS) entry which is preliminary data.</text>
</comment>
<dbReference type="InterPro" id="IPR006321">
    <property type="entry name" value="PilT/PilU"/>
</dbReference>
<dbReference type="GO" id="GO:0016887">
    <property type="term" value="F:ATP hydrolysis activity"/>
    <property type="evidence" value="ECO:0007669"/>
    <property type="project" value="InterPro"/>
</dbReference>
<name>A0A532UYN8_UNCL8</name>
<dbReference type="InterPro" id="IPR027417">
    <property type="entry name" value="P-loop_NTPase"/>
</dbReference>
<comment type="similarity">
    <text evidence="1">Belongs to the GSP E family.</text>
</comment>
<dbReference type="PROSITE" id="PS00662">
    <property type="entry name" value="T2SP_E"/>
    <property type="match status" value="1"/>
</dbReference>
<protein>
    <submittedName>
        <fullName evidence="3">Twitching motility protein PilT</fullName>
    </submittedName>
</protein>
<dbReference type="InterPro" id="IPR001482">
    <property type="entry name" value="T2SS/T4SS_dom"/>
</dbReference>
<gene>
    <name evidence="3" type="ORF">CEE37_10680</name>
</gene>
<evidence type="ECO:0000256" key="1">
    <source>
        <dbReference type="ARBA" id="ARBA00006611"/>
    </source>
</evidence>
<proteinExistence type="inferred from homology"/>
<dbReference type="PANTHER" id="PTHR30486">
    <property type="entry name" value="TWITCHING MOTILITY PROTEIN PILT"/>
    <property type="match status" value="1"/>
</dbReference>